<evidence type="ECO:0000313" key="3">
    <source>
        <dbReference type="Proteomes" id="UP000008694"/>
    </source>
</evidence>
<dbReference type="SUPFAM" id="SSF52047">
    <property type="entry name" value="RNI-like"/>
    <property type="match status" value="1"/>
</dbReference>
<dbReference type="HOGENOM" id="CLU_094732_0_0_1"/>
<dbReference type="InterPro" id="IPR050232">
    <property type="entry name" value="FBL13/AtMIF1-like"/>
</dbReference>
<sequence>MELICTVVDRGIQHLDVCYCSSVKRYGFLRENIYKSKTLVFLNLFNVELKNPKFVVSLPYLKIMRLGRVCRGEDGPLVVEKLISGCPVLEDLKLIRPFDTLTHKVLLFLRVSSQTLKNLGLYFATYKGDTDFSVEIDAPRLKYMTVKDIQSDNIVVKNLSSLFMINIRTKYIPSRPKDFKKFCDFFTGISSVRHMIIDLPILERLYPNYNFGPIPKFLNLYYLEAEVSRSSLQLLSAFLESSPNLKTLILVKICSNL</sequence>
<gene>
    <name evidence="2" type="ORF">ARALYDRAFT_683605</name>
</gene>
<accession>D7MLF0</accession>
<dbReference type="PANTHER" id="PTHR31900">
    <property type="entry name" value="F-BOX/RNI SUPERFAMILY PROTEIN-RELATED"/>
    <property type="match status" value="1"/>
</dbReference>
<dbReference type="AlphaFoldDB" id="D7MLF0"/>
<evidence type="ECO:0000313" key="2">
    <source>
        <dbReference type="EMBL" id="EFH41571.1"/>
    </source>
</evidence>
<dbReference type="EMBL" id="GL348720">
    <property type="protein sequence ID" value="EFH41571.1"/>
    <property type="molecule type" value="Genomic_DNA"/>
</dbReference>
<dbReference type="Proteomes" id="UP000008694">
    <property type="component" value="Unassembled WGS sequence"/>
</dbReference>
<dbReference type="OrthoDB" id="612216at2759"/>
<name>D7MLF0_ARALL</name>
<dbReference type="InterPro" id="IPR055411">
    <property type="entry name" value="LRR_FXL15/At3g58940/PEG3-like"/>
</dbReference>
<protein>
    <submittedName>
        <fullName evidence="2">Predicted protein</fullName>
    </submittedName>
</protein>
<dbReference type="PANTHER" id="PTHR31900:SF33">
    <property type="entry name" value="PROTEIN WITH RNI-LIKE_FBD-LIKE DOMAIN"/>
    <property type="match status" value="1"/>
</dbReference>
<proteinExistence type="predicted"/>
<feature type="domain" description="F-box/LRR-repeat protein 15/At3g58940/PEG3-like LRR" evidence="1">
    <location>
        <begin position="7"/>
        <end position="146"/>
    </location>
</feature>
<keyword evidence="3" id="KW-1185">Reference proteome</keyword>
<dbReference type="Gramene" id="Al_scaffold_0008_425">
    <property type="protein sequence ID" value="Al_scaffold_0008_425"/>
    <property type="gene ID" value="Al_scaffold_0008_425"/>
</dbReference>
<organism evidence="3">
    <name type="scientific">Arabidopsis lyrata subsp. lyrata</name>
    <name type="common">Lyre-leaved rock-cress</name>
    <dbReference type="NCBI Taxonomy" id="81972"/>
    <lineage>
        <taxon>Eukaryota</taxon>
        <taxon>Viridiplantae</taxon>
        <taxon>Streptophyta</taxon>
        <taxon>Embryophyta</taxon>
        <taxon>Tracheophyta</taxon>
        <taxon>Spermatophyta</taxon>
        <taxon>Magnoliopsida</taxon>
        <taxon>eudicotyledons</taxon>
        <taxon>Gunneridae</taxon>
        <taxon>Pentapetalae</taxon>
        <taxon>rosids</taxon>
        <taxon>malvids</taxon>
        <taxon>Brassicales</taxon>
        <taxon>Brassicaceae</taxon>
        <taxon>Camelineae</taxon>
        <taxon>Arabidopsis</taxon>
    </lineage>
</organism>
<dbReference type="KEGG" id="aly:9301386"/>
<reference evidence="3" key="1">
    <citation type="journal article" date="2011" name="Nat. Genet.">
        <title>The Arabidopsis lyrata genome sequence and the basis of rapid genome size change.</title>
        <authorList>
            <person name="Hu T.T."/>
            <person name="Pattyn P."/>
            <person name="Bakker E.G."/>
            <person name="Cao J."/>
            <person name="Cheng J.-F."/>
            <person name="Clark R.M."/>
            <person name="Fahlgren N."/>
            <person name="Fawcett J.A."/>
            <person name="Grimwood J."/>
            <person name="Gundlach H."/>
            <person name="Haberer G."/>
            <person name="Hollister J.D."/>
            <person name="Ossowski S."/>
            <person name="Ottilar R.P."/>
            <person name="Salamov A.A."/>
            <person name="Schneeberger K."/>
            <person name="Spannagl M."/>
            <person name="Wang X."/>
            <person name="Yang L."/>
            <person name="Nasrallah M.E."/>
            <person name="Bergelson J."/>
            <person name="Carrington J.C."/>
            <person name="Gaut B.S."/>
            <person name="Schmutz J."/>
            <person name="Mayer K.F.X."/>
            <person name="Van de Peer Y."/>
            <person name="Grigoriev I.V."/>
            <person name="Nordborg M."/>
            <person name="Weigel D."/>
            <person name="Guo Y.-L."/>
        </authorList>
    </citation>
    <scope>NUCLEOTIDE SEQUENCE [LARGE SCALE GENOMIC DNA]</scope>
    <source>
        <strain evidence="3">cv. MN47</strain>
    </source>
</reference>
<dbReference type="Pfam" id="PF24758">
    <property type="entry name" value="LRR_At5g56370"/>
    <property type="match status" value="1"/>
</dbReference>
<evidence type="ECO:0000259" key="1">
    <source>
        <dbReference type="Pfam" id="PF24758"/>
    </source>
</evidence>